<feature type="compositionally biased region" description="Basic and acidic residues" evidence="1">
    <location>
        <begin position="12"/>
        <end position="27"/>
    </location>
</feature>
<evidence type="ECO:0000256" key="1">
    <source>
        <dbReference type="SAM" id="MobiDB-lite"/>
    </source>
</evidence>
<organism evidence="2 3">
    <name type="scientific">Eiseniibacteriota bacterium</name>
    <dbReference type="NCBI Taxonomy" id="2212470"/>
    <lineage>
        <taxon>Bacteria</taxon>
        <taxon>Candidatus Eiseniibacteriota</taxon>
    </lineage>
</organism>
<accession>A0A538SMI6</accession>
<feature type="compositionally biased region" description="Low complexity" evidence="1">
    <location>
        <begin position="1"/>
        <end position="11"/>
    </location>
</feature>
<gene>
    <name evidence="2" type="ORF">E6K74_11865</name>
</gene>
<dbReference type="AlphaFoldDB" id="A0A538SMI6"/>
<evidence type="ECO:0000313" key="3">
    <source>
        <dbReference type="Proteomes" id="UP000319829"/>
    </source>
</evidence>
<dbReference type="EMBL" id="VBOU01000096">
    <property type="protein sequence ID" value="TMQ52596.1"/>
    <property type="molecule type" value="Genomic_DNA"/>
</dbReference>
<proteinExistence type="predicted"/>
<feature type="region of interest" description="Disordered" evidence="1">
    <location>
        <begin position="1"/>
        <end position="120"/>
    </location>
</feature>
<protein>
    <recommendedName>
        <fullName evidence="4">DUF5667 domain-containing protein</fullName>
    </recommendedName>
</protein>
<evidence type="ECO:0008006" key="4">
    <source>
        <dbReference type="Google" id="ProtNLM"/>
    </source>
</evidence>
<reference evidence="2 3" key="1">
    <citation type="journal article" date="2019" name="Nat. Microbiol.">
        <title>Mediterranean grassland soil C-N compound turnover is dependent on rainfall and depth, and is mediated by genomically divergent microorganisms.</title>
        <authorList>
            <person name="Diamond S."/>
            <person name="Andeer P.F."/>
            <person name="Li Z."/>
            <person name="Crits-Christoph A."/>
            <person name="Burstein D."/>
            <person name="Anantharaman K."/>
            <person name="Lane K.R."/>
            <person name="Thomas B.C."/>
            <person name="Pan C."/>
            <person name="Northen T.R."/>
            <person name="Banfield J.F."/>
        </authorList>
    </citation>
    <scope>NUCLEOTIDE SEQUENCE [LARGE SCALE GENOMIC DNA]</scope>
    <source>
        <strain evidence="2">WS_4</strain>
    </source>
</reference>
<comment type="caution">
    <text evidence="2">The sequence shown here is derived from an EMBL/GenBank/DDBJ whole genome shotgun (WGS) entry which is preliminary data.</text>
</comment>
<name>A0A538SMI6_UNCEI</name>
<evidence type="ECO:0000313" key="2">
    <source>
        <dbReference type="EMBL" id="TMQ52596.1"/>
    </source>
</evidence>
<dbReference type="Proteomes" id="UP000319829">
    <property type="component" value="Unassembled WGS sequence"/>
</dbReference>
<sequence length="356" mass="38481">MKDSASTTPAADDAKAKDAPPAERAEDAAATPPGKAPEAASVPANVSKPSEAEAKEQKAIPTGPDAKARPKGATRPAVGRGQKGAPKTGAIAKPMTTRQPSDGAAPPSILPHEGPSESDRVGLELERTERFAGRAQRVVLNSKNTRAMKLYTSALDFQADSREAYKVRQYARAERLTLAARDFADRASRMVGPPREDPDFVEHILRRTDDALERTKDVLRNGADRASWRSHDDLRNQQKDAWKTFKGGDVGSAYKQTLAVREGVLVLLRQLQDLPVPRETAEKAIGGAQAALEQATKELGPKPNAEAVRLVRLASDYLAKARQSFQRGSYRSALLQAKVVERHAEHAVDVGRPRSG</sequence>